<name>A0A9X1X296_9SPHI</name>
<evidence type="ECO:0008006" key="3">
    <source>
        <dbReference type="Google" id="ProtNLM"/>
    </source>
</evidence>
<dbReference type="InterPro" id="IPR034660">
    <property type="entry name" value="DinB/YfiT-like"/>
</dbReference>
<dbReference type="Proteomes" id="UP001139450">
    <property type="component" value="Unassembled WGS sequence"/>
</dbReference>
<comment type="caution">
    <text evidence="1">The sequence shown here is derived from an EMBL/GenBank/DDBJ whole genome shotgun (WGS) entry which is preliminary data.</text>
</comment>
<evidence type="ECO:0000313" key="1">
    <source>
        <dbReference type="EMBL" id="MCJ8209531.1"/>
    </source>
</evidence>
<proteinExistence type="predicted"/>
<evidence type="ECO:0000313" key="2">
    <source>
        <dbReference type="Proteomes" id="UP001139450"/>
    </source>
</evidence>
<protein>
    <recommendedName>
        <fullName evidence="3">DinB family protein</fullName>
    </recommendedName>
</protein>
<dbReference type="RefSeq" id="WP_245129367.1">
    <property type="nucleotide sequence ID" value="NZ_JALJEJ010000003.1"/>
</dbReference>
<organism evidence="1 2">
    <name type="scientific">Mucilaginibacter straminoryzae</name>
    <dbReference type="NCBI Taxonomy" id="2932774"/>
    <lineage>
        <taxon>Bacteria</taxon>
        <taxon>Pseudomonadati</taxon>
        <taxon>Bacteroidota</taxon>
        <taxon>Sphingobacteriia</taxon>
        <taxon>Sphingobacteriales</taxon>
        <taxon>Sphingobacteriaceae</taxon>
        <taxon>Mucilaginibacter</taxon>
    </lineage>
</organism>
<dbReference type="AlphaFoldDB" id="A0A9X1X296"/>
<gene>
    <name evidence="1" type="ORF">MUY27_07410</name>
</gene>
<keyword evidence="2" id="KW-1185">Reference proteome</keyword>
<dbReference type="EMBL" id="JALJEJ010000003">
    <property type="protein sequence ID" value="MCJ8209531.1"/>
    <property type="molecule type" value="Genomic_DNA"/>
</dbReference>
<reference evidence="1" key="1">
    <citation type="submission" date="2022-04" db="EMBL/GenBank/DDBJ databases">
        <title>Mucilaginibacter sp. RS28 isolated from freshwater.</title>
        <authorList>
            <person name="Ko S.-R."/>
        </authorList>
    </citation>
    <scope>NUCLEOTIDE SEQUENCE</scope>
    <source>
        <strain evidence="1">RS28</strain>
    </source>
</reference>
<accession>A0A9X1X296</accession>
<sequence>MKQELVSQYSASLKMLIQTISKCPDELWDDTNHQSPYWQIVYHSLHFTALYLSDNETLFSPWAGHRLGAHQLGNSAAIIVSQAYLKIEMEELARQIIDTLHVKIYRQDMEAPSGFEWLPMNKFELHLYNLRHLQHHIGQLVERLHSVGIYGVDWIGSIN</sequence>
<dbReference type="SUPFAM" id="SSF109854">
    <property type="entry name" value="DinB/YfiT-like putative metalloenzymes"/>
    <property type="match status" value="1"/>
</dbReference>